<evidence type="ECO:0000313" key="13">
    <source>
        <dbReference type="Proteomes" id="UP001595957"/>
    </source>
</evidence>
<feature type="chain" id="PRO_5046791974" evidence="9">
    <location>
        <begin position="26"/>
        <end position="673"/>
    </location>
</feature>
<evidence type="ECO:0000256" key="7">
    <source>
        <dbReference type="ARBA" id="ARBA00023237"/>
    </source>
</evidence>
<gene>
    <name evidence="12" type="ORF">ACFO3E_09260</name>
</gene>
<evidence type="ECO:0000256" key="6">
    <source>
        <dbReference type="ARBA" id="ARBA00023136"/>
    </source>
</evidence>
<dbReference type="Gene3D" id="2.40.170.20">
    <property type="entry name" value="TonB-dependent receptor, beta-barrel domain"/>
    <property type="match status" value="1"/>
</dbReference>
<evidence type="ECO:0000256" key="2">
    <source>
        <dbReference type="ARBA" id="ARBA00022448"/>
    </source>
</evidence>
<dbReference type="InterPro" id="IPR036942">
    <property type="entry name" value="Beta-barrel_TonB_sf"/>
</dbReference>
<evidence type="ECO:0000256" key="3">
    <source>
        <dbReference type="ARBA" id="ARBA00022452"/>
    </source>
</evidence>
<comment type="subcellular location">
    <subcellularLocation>
        <location evidence="1">Cell outer membrane</location>
        <topology evidence="1">Multi-pass membrane protein</topology>
    </subcellularLocation>
</comment>
<accession>A0ABV9EXK4</accession>
<dbReference type="Gene3D" id="2.170.130.10">
    <property type="entry name" value="TonB-dependent receptor, plug domain"/>
    <property type="match status" value="1"/>
</dbReference>
<evidence type="ECO:0000256" key="8">
    <source>
        <dbReference type="RuleBase" id="RU003357"/>
    </source>
</evidence>
<dbReference type="Pfam" id="PF00593">
    <property type="entry name" value="TonB_dep_Rec_b-barrel"/>
    <property type="match status" value="1"/>
</dbReference>
<organism evidence="12 13">
    <name type="scientific">Sphingobium tyrosinilyticum</name>
    <dbReference type="NCBI Taxonomy" id="2715436"/>
    <lineage>
        <taxon>Bacteria</taxon>
        <taxon>Pseudomonadati</taxon>
        <taxon>Pseudomonadota</taxon>
        <taxon>Alphaproteobacteria</taxon>
        <taxon>Sphingomonadales</taxon>
        <taxon>Sphingomonadaceae</taxon>
        <taxon>Sphingobium</taxon>
    </lineage>
</organism>
<proteinExistence type="inferred from homology"/>
<keyword evidence="9" id="KW-0732">Signal</keyword>
<protein>
    <submittedName>
        <fullName evidence="12">TonB-dependent receptor</fullName>
    </submittedName>
</protein>
<dbReference type="RefSeq" id="WP_380804045.1">
    <property type="nucleotide sequence ID" value="NZ_JBHSFZ010000015.1"/>
</dbReference>
<dbReference type="PANTHER" id="PTHR30069:SF36">
    <property type="entry name" value="BLL6948 PROTEIN"/>
    <property type="match status" value="1"/>
</dbReference>
<dbReference type="InterPro" id="IPR039426">
    <property type="entry name" value="TonB-dep_rcpt-like"/>
</dbReference>
<evidence type="ECO:0000256" key="4">
    <source>
        <dbReference type="ARBA" id="ARBA00022692"/>
    </source>
</evidence>
<feature type="signal peptide" evidence="9">
    <location>
        <begin position="1"/>
        <end position="25"/>
    </location>
</feature>
<dbReference type="InterPro" id="IPR012910">
    <property type="entry name" value="Plug_dom"/>
</dbReference>
<comment type="caution">
    <text evidence="12">The sequence shown here is derived from an EMBL/GenBank/DDBJ whole genome shotgun (WGS) entry which is preliminary data.</text>
</comment>
<keyword evidence="5 8" id="KW-0798">TonB box</keyword>
<feature type="domain" description="TonB-dependent receptor plug" evidence="11">
    <location>
        <begin position="57"/>
        <end position="162"/>
    </location>
</feature>
<keyword evidence="12" id="KW-0675">Receptor</keyword>
<name>A0ABV9EXK4_9SPHN</name>
<evidence type="ECO:0000259" key="11">
    <source>
        <dbReference type="Pfam" id="PF07715"/>
    </source>
</evidence>
<dbReference type="Proteomes" id="UP001595957">
    <property type="component" value="Unassembled WGS sequence"/>
</dbReference>
<evidence type="ECO:0000256" key="5">
    <source>
        <dbReference type="ARBA" id="ARBA00023077"/>
    </source>
</evidence>
<keyword evidence="2" id="KW-0813">Transport</keyword>
<evidence type="ECO:0000256" key="9">
    <source>
        <dbReference type="SAM" id="SignalP"/>
    </source>
</evidence>
<keyword evidence="13" id="KW-1185">Reference proteome</keyword>
<keyword evidence="4" id="KW-0812">Transmembrane</keyword>
<evidence type="ECO:0000256" key="1">
    <source>
        <dbReference type="ARBA" id="ARBA00004571"/>
    </source>
</evidence>
<evidence type="ECO:0000259" key="10">
    <source>
        <dbReference type="Pfam" id="PF00593"/>
    </source>
</evidence>
<evidence type="ECO:0000313" key="12">
    <source>
        <dbReference type="EMBL" id="MFC4594377.1"/>
    </source>
</evidence>
<dbReference type="PANTHER" id="PTHR30069">
    <property type="entry name" value="TONB-DEPENDENT OUTER MEMBRANE RECEPTOR"/>
    <property type="match status" value="1"/>
</dbReference>
<keyword evidence="6 8" id="KW-0472">Membrane</keyword>
<keyword evidence="3" id="KW-1134">Transmembrane beta strand</keyword>
<comment type="similarity">
    <text evidence="8">Belongs to the TonB-dependent receptor family.</text>
</comment>
<dbReference type="Pfam" id="PF07715">
    <property type="entry name" value="Plug"/>
    <property type="match status" value="1"/>
</dbReference>
<dbReference type="InterPro" id="IPR037066">
    <property type="entry name" value="Plug_dom_sf"/>
</dbReference>
<dbReference type="EMBL" id="JBHSFZ010000015">
    <property type="protein sequence ID" value="MFC4594377.1"/>
    <property type="molecule type" value="Genomic_DNA"/>
</dbReference>
<dbReference type="SUPFAM" id="SSF56935">
    <property type="entry name" value="Porins"/>
    <property type="match status" value="1"/>
</dbReference>
<keyword evidence="7" id="KW-0998">Cell outer membrane</keyword>
<sequence length="673" mass="72554">MKSHSYLAWVACALTASLSASPATAADDAAAAEAAATIIVFGRGEDKIGTAHAASEGSVGGADLLVRPLLRVAELLEAVPGMVAAQHSGSGKANQYFLRGFNLDHGSDFTTYIDGVQMNFRTHGHGHGYLDLNGLIPEIVAREDFRKGPYRADGGDFALAGAAYMTTIDGYDRPWISAEGGSYGWRRLAAGGTVKAGGGDLTIVAQAKAYDGPWEEPEHLRHYAGFAKYAIPAGAGKLEASLHAYRATWRPTEQIPERIIGTLQCPDVFCSPDPSARGETTRIIGNLAAVQPTWRANLYAQFYDWTMFSNPTYADPDGTSAQIEQFDRRWVLGLTGEKRWDVNPAVQLKIGTENRYDAIGNVGVDRTADRVFLSSLGRYRVNEASAALYGEATLTPLPGLRLTGGLRGDYYHYSVTAKDAAAAALGEGSGSDTLVSPKAAIAYQLSPRIEVYANWGRGFHSNDARGAVNVTTPVPLLVRGTGKELGARLQLPGFSFTATYWWLNVGSELRFVGDSNAVEPSGASSRHGYELVAFWRPFPWLAFDGNYTASHSRFDNGDHIPNAFKNAASAGAALVLDPWEASIRVRHLGPSPLIEDNSVRDPGSSIVNARAAWKGKNIQIYGELLNILASRDKDIAYFYESYVPSFDSGGPVEGRLSRVVEPRTLRVGAKFSF</sequence>
<feature type="domain" description="TonB-dependent receptor-like beta-barrel" evidence="10">
    <location>
        <begin position="291"/>
        <end position="627"/>
    </location>
</feature>
<dbReference type="InterPro" id="IPR000531">
    <property type="entry name" value="Beta-barrel_TonB"/>
</dbReference>
<reference evidence="13" key="1">
    <citation type="journal article" date="2019" name="Int. J. Syst. Evol. Microbiol.">
        <title>The Global Catalogue of Microorganisms (GCM) 10K type strain sequencing project: providing services to taxonomists for standard genome sequencing and annotation.</title>
        <authorList>
            <consortium name="The Broad Institute Genomics Platform"/>
            <consortium name="The Broad Institute Genome Sequencing Center for Infectious Disease"/>
            <person name="Wu L."/>
            <person name="Ma J."/>
        </authorList>
    </citation>
    <scope>NUCLEOTIDE SEQUENCE [LARGE SCALE GENOMIC DNA]</scope>
    <source>
        <strain evidence="13">NBRC 103632</strain>
    </source>
</reference>